<dbReference type="EMBL" id="VEWL01000025">
    <property type="protein sequence ID" value="TNV09559.1"/>
    <property type="molecule type" value="Genomic_DNA"/>
</dbReference>
<protein>
    <recommendedName>
        <fullName evidence="2">histidine kinase</fullName>
        <ecNumber evidence="2">2.7.13.3</ecNumber>
    </recommendedName>
</protein>
<feature type="transmembrane region" description="Helical" evidence="4">
    <location>
        <begin position="14"/>
        <end position="40"/>
    </location>
</feature>
<accession>A0ABY2Y0P1</accession>
<gene>
    <name evidence="6" type="ORF">FIC94_21815</name>
</gene>
<comment type="catalytic activity">
    <reaction evidence="1">
        <text>ATP + protein L-histidine = ADP + protein N-phospho-L-histidine.</text>
        <dbReference type="EC" id="2.7.13.3"/>
    </reaction>
</comment>
<dbReference type="PANTHER" id="PTHR43065">
    <property type="entry name" value="SENSOR HISTIDINE KINASE"/>
    <property type="match status" value="1"/>
</dbReference>
<dbReference type="SUPFAM" id="SSF55785">
    <property type="entry name" value="PYP-like sensor domain (PAS domain)"/>
    <property type="match status" value="1"/>
</dbReference>
<feature type="transmembrane region" description="Helical" evidence="4">
    <location>
        <begin position="286"/>
        <end position="312"/>
    </location>
</feature>
<organism evidence="6 7">
    <name type="scientific">Ochrobactrum teleogrylli</name>
    <dbReference type="NCBI Taxonomy" id="2479765"/>
    <lineage>
        <taxon>Bacteria</taxon>
        <taxon>Pseudomonadati</taxon>
        <taxon>Pseudomonadota</taxon>
        <taxon>Alphaproteobacteria</taxon>
        <taxon>Hyphomicrobiales</taxon>
        <taxon>Brucellaceae</taxon>
        <taxon>Brucella/Ochrobactrum group</taxon>
        <taxon>Ochrobactrum</taxon>
    </lineage>
</organism>
<comment type="caution">
    <text evidence="6">The sequence shown here is derived from an EMBL/GenBank/DDBJ whole genome shotgun (WGS) entry which is preliminary data.</text>
</comment>
<dbReference type="CDD" id="cd12915">
    <property type="entry name" value="PDC2_DGC_like"/>
    <property type="match status" value="1"/>
</dbReference>
<dbReference type="InterPro" id="IPR035965">
    <property type="entry name" value="PAS-like_dom_sf"/>
</dbReference>
<dbReference type="Gene3D" id="3.30.450.20">
    <property type="entry name" value="PAS domain"/>
    <property type="match status" value="2"/>
</dbReference>
<dbReference type="Proteomes" id="UP000312784">
    <property type="component" value="Unassembled WGS sequence"/>
</dbReference>
<dbReference type="PRINTS" id="PR00344">
    <property type="entry name" value="BCTRLSENSOR"/>
</dbReference>
<dbReference type="Gene3D" id="3.30.565.10">
    <property type="entry name" value="Histidine kinase-like ATPase, C-terminal domain"/>
    <property type="match status" value="1"/>
</dbReference>
<keyword evidence="4" id="KW-1133">Transmembrane helix</keyword>
<sequence length="689" mass="75567">MPQSRLNTSRILRWYWISVIIVIVIASVVATLVICHDYFVRKNDAGQKAMIFAQALAEQTTEVVLSLNALSNAVVQDVTEKIVDDKLMSEVLKRRANGETKGVIGIALVNENGLVSASGISTIPVGLDLSHSTEFKALSGAHSPSVFFNHPSVHEINTPKSCVGQTMTYSRAIFDGQHVFRGFVLILVNEHYLYSFYDRFDKEPDIVLGLVGDDGVIRASNYGLAIGRNIKPYIEKELEVGQGIQIRNSPIVNYRLLFAYYKSSAAPLWAYAGFPTAPLKAAWLTASGLVVAALMALFTVLVACGIILAKYLKSQRELLRRDIEAIKEKQELEIFQTIAGASDVVMVVTNAEGQIIVVNQNFQDIFTGLGVGEELPIKSMLGLEFNSLSSRPSWQGTHTVRLASGKRREMSWVVSIIRNQNDGGVRNFVILGLDITERREAELAIYQSSKLLTLGQMATSIAHEISQPLATLAMMLDNLDHEVVQGQSNIASVRGQIGEMSQQVERASTIARHMRIYGHKTDGSLAVLDPEEIAQGVLTICKEKIQSDRIVIDTHVHPMTKNIIGNQILIEQILLNFIVNARDSILSKGNGAALSDAAIQIELKQEQDDVVCFSVQDNGTGLNEDVEEKLFDPFFTTKPMGQGMGLGLALCHGMARDMKGSIEARNVSDGAVFMLRLPAASSNLAKDNR</sequence>
<dbReference type="SMART" id="SM00387">
    <property type="entry name" value="HATPase_c"/>
    <property type="match status" value="1"/>
</dbReference>
<dbReference type="InterPro" id="IPR000014">
    <property type="entry name" value="PAS"/>
</dbReference>
<evidence type="ECO:0000259" key="5">
    <source>
        <dbReference type="PROSITE" id="PS50109"/>
    </source>
</evidence>
<dbReference type="Gene3D" id="1.10.287.130">
    <property type="match status" value="1"/>
</dbReference>
<reference evidence="6 7" key="1">
    <citation type="submission" date="2019-06" db="EMBL/GenBank/DDBJ databases">
        <title>Ochrobactrum cricket sp.nov., isolated from the insect Teleogryllus occipitalis living in deserted cropland.</title>
        <authorList>
            <person name="Hu M."/>
        </authorList>
    </citation>
    <scope>NUCLEOTIDE SEQUENCE [LARGE SCALE GENOMIC DNA]</scope>
    <source>
        <strain evidence="6 7">LCB8</strain>
    </source>
</reference>
<keyword evidence="3" id="KW-0597">Phosphoprotein</keyword>
<dbReference type="RefSeq" id="WP_140026409.1">
    <property type="nucleotide sequence ID" value="NZ_JBHUFG010000017.1"/>
</dbReference>
<dbReference type="InterPro" id="IPR005467">
    <property type="entry name" value="His_kinase_dom"/>
</dbReference>
<keyword evidence="7" id="KW-1185">Reference proteome</keyword>
<evidence type="ECO:0000256" key="1">
    <source>
        <dbReference type="ARBA" id="ARBA00000085"/>
    </source>
</evidence>
<dbReference type="InterPro" id="IPR036890">
    <property type="entry name" value="HATPase_C_sf"/>
</dbReference>
<dbReference type="Pfam" id="PF02518">
    <property type="entry name" value="HATPase_c"/>
    <property type="match status" value="1"/>
</dbReference>
<dbReference type="CDD" id="cd00130">
    <property type="entry name" value="PAS"/>
    <property type="match status" value="1"/>
</dbReference>
<dbReference type="CDD" id="cd18773">
    <property type="entry name" value="PDC1_HK_sensor"/>
    <property type="match status" value="1"/>
</dbReference>
<keyword evidence="4" id="KW-0472">Membrane</keyword>
<evidence type="ECO:0000256" key="2">
    <source>
        <dbReference type="ARBA" id="ARBA00012438"/>
    </source>
</evidence>
<dbReference type="PANTHER" id="PTHR43065:SF42">
    <property type="entry name" value="TWO-COMPONENT SENSOR PPRA"/>
    <property type="match status" value="1"/>
</dbReference>
<name>A0ABY2Y0P1_9HYPH</name>
<dbReference type="SUPFAM" id="SSF47384">
    <property type="entry name" value="Homodimeric domain of signal transducing histidine kinase"/>
    <property type="match status" value="1"/>
</dbReference>
<evidence type="ECO:0000256" key="3">
    <source>
        <dbReference type="ARBA" id="ARBA00022553"/>
    </source>
</evidence>
<dbReference type="InterPro" id="IPR003594">
    <property type="entry name" value="HATPase_dom"/>
</dbReference>
<evidence type="ECO:0000256" key="4">
    <source>
        <dbReference type="SAM" id="Phobius"/>
    </source>
</evidence>
<dbReference type="EC" id="2.7.13.3" evidence="2"/>
<evidence type="ECO:0000313" key="7">
    <source>
        <dbReference type="Proteomes" id="UP000312784"/>
    </source>
</evidence>
<dbReference type="InterPro" id="IPR004358">
    <property type="entry name" value="Sig_transdc_His_kin-like_C"/>
</dbReference>
<dbReference type="CDD" id="cd00082">
    <property type="entry name" value="HisKA"/>
    <property type="match status" value="1"/>
</dbReference>
<feature type="domain" description="Histidine kinase" evidence="5">
    <location>
        <begin position="460"/>
        <end position="681"/>
    </location>
</feature>
<dbReference type="InterPro" id="IPR003661">
    <property type="entry name" value="HisK_dim/P_dom"/>
</dbReference>
<dbReference type="InterPro" id="IPR036097">
    <property type="entry name" value="HisK_dim/P_sf"/>
</dbReference>
<proteinExistence type="predicted"/>
<dbReference type="SUPFAM" id="SSF55874">
    <property type="entry name" value="ATPase domain of HSP90 chaperone/DNA topoisomerase II/histidine kinase"/>
    <property type="match status" value="1"/>
</dbReference>
<evidence type="ECO:0000313" key="6">
    <source>
        <dbReference type="EMBL" id="TNV09559.1"/>
    </source>
</evidence>
<dbReference type="PROSITE" id="PS50109">
    <property type="entry name" value="HIS_KIN"/>
    <property type="match status" value="1"/>
</dbReference>
<keyword evidence="4" id="KW-0812">Transmembrane</keyword>